<evidence type="ECO:0000256" key="1">
    <source>
        <dbReference type="SAM" id="MobiDB-lite"/>
    </source>
</evidence>
<reference evidence="2 3" key="1">
    <citation type="journal article" date="2021" name="Nat. Commun.">
        <title>Genetic determinants of endophytism in the Arabidopsis root mycobiome.</title>
        <authorList>
            <person name="Mesny F."/>
            <person name="Miyauchi S."/>
            <person name="Thiergart T."/>
            <person name="Pickel B."/>
            <person name="Atanasova L."/>
            <person name="Karlsson M."/>
            <person name="Huettel B."/>
            <person name="Barry K.W."/>
            <person name="Haridas S."/>
            <person name="Chen C."/>
            <person name="Bauer D."/>
            <person name="Andreopoulos W."/>
            <person name="Pangilinan J."/>
            <person name="LaButti K."/>
            <person name="Riley R."/>
            <person name="Lipzen A."/>
            <person name="Clum A."/>
            <person name="Drula E."/>
            <person name="Henrissat B."/>
            <person name="Kohler A."/>
            <person name="Grigoriev I.V."/>
            <person name="Martin F.M."/>
            <person name="Hacquard S."/>
        </authorList>
    </citation>
    <scope>NUCLEOTIDE SEQUENCE [LARGE SCALE GENOMIC DNA]</scope>
    <source>
        <strain evidence="2 3">MPI-CAGE-CH-0241</strain>
    </source>
</reference>
<gene>
    <name evidence="2" type="ORF">B0T10DRAFT_466101</name>
</gene>
<dbReference type="Proteomes" id="UP000777438">
    <property type="component" value="Unassembled WGS sequence"/>
</dbReference>
<accession>A0A9P8VR94</accession>
<keyword evidence="3" id="KW-1185">Reference proteome</keyword>
<feature type="compositionally biased region" description="Basic and acidic residues" evidence="1">
    <location>
        <begin position="123"/>
        <end position="136"/>
    </location>
</feature>
<name>A0A9P8VR94_9HYPO</name>
<comment type="caution">
    <text evidence="2">The sequence shown here is derived from an EMBL/GenBank/DDBJ whole genome shotgun (WGS) entry which is preliminary data.</text>
</comment>
<sequence>MNNLSKRPSAIAAIAGVGVLAGYMYSRPGGEKMQPVQASAEAKTKQAKIKRDLGMSGAGIGGNVSAGSTELEDPSRPGRSISESTSDGNSSQPSQQKTGSDNIHPPTNTEQSAIGSTMFAKSSGDRSSLEGRHDTRISSNLADTPTKRG</sequence>
<feature type="compositionally biased region" description="Polar residues" evidence="1">
    <location>
        <begin position="81"/>
        <end position="115"/>
    </location>
</feature>
<organism evidence="2 3">
    <name type="scientific">Thelonectria olida</name>
    <dbReference type="NCBI Taxonomy" id="1576542"/>
    <lineage>
        <taxon>Eukaryota</taxon>
        <taxon>Fungi</taxon>
        <taxon>Dikarya</taxon>
        <taxon>Ascomycota</taxon>
        <taxon>Pezizomycotina</taxon>
        <taxon>Sordariomycetes</taxon>
        <taxon>Hypocreomycetidae</taxon>
        <taxon>Hypocreales</taxon>
        <taxon>Nectriaceae</taxon>
        <taxon>Thelonectria</taxon>
    </lineage>
</organism>
<evidence type="ECO:0000313" key="3">
    <source>
        <dbReference type="Proteomes" id="UP000777438"/>
    </source>
</evidence>
<feature type="region of interest" description="Disordered" evidence="1">
    <location>
        <begin position="24"/>
        <end position="149"/>
    </location>
</feature>
<evidence type="ECO:0000313" key="2">
    <source>
        <dbReference type="EMBL" id="KAH6873836.1"/>
    </source>
</evidence>
<dbReference type="EMBL" id="JAGPYM010000044">
    <property type="protein sequence ID" value="KAH6873836.1"/>
    <property type="molecule type" value="Genomic_DNA"/>
</dbReference>
<protein>
    <submittedName>
        <fullName evidence="2">Uncharacterized protein</fullName>
    </submittedName>
</protein>
<dbReference type="AlphaFoldDB" id="A0A9P8VR94"/>
<proteinExistence type="predicted"/>